<accession>A0A4S8IED2</accession>
<evidence type="ECO:0000313" key="1">
    <source>
        <dbReference type="EMBL" id="THU45632.1"/>
    </source>
</evidence>
<dbReference type="Proteomes" id="UP000317650">
    <property type="component" value="Chromosome 2"/>
</dbReference>
<comment type="caution">
    <text evidence="1">The sequence shown here is derived from an EMBL/GenBank/DDBJ whole genome shotgun (WGS) entry which is preliminary data.</text>
</comment>
<proteinExistence type="predicted"/>
<protein>
    <submittedName>
        <fullName evidence="1">Uncharacterized protein</fullName>
    </submittedName>
</protein>
<organism evidence="1 2">
    <name type="scientific">Musa balbisiana</name>
    <name type="common">Banana</name>
    <dbReference type="NCBI Taxonomy" id="52838"/>
    <lineage>
        <taxon>Eukaryota</taxon>
        <taxon>Viridiplantae</taxon>
        <taxon>Streptophyta</taxon>
        <taxon>Embryophyta</taxon>
        <taxon>Tracheophyta</taxon>
        <taxon>Spermatophyta</taxon>
        <taxon>Magnoliopsida</taxon>
        <taxon>Liliopsida</taxon>
        <taxon>Zingiberales</taxon>
        <taxon>Musaceae</taxon>
        <taxon>Musa</taxon>
    </lineage>
</organism>
<sequence>MMRSASHPLVHQRAVISIRLDVNQWCVDYPMLISDSRLVEVGVRGEEVALTRPLEKLIPDAISDQAKGLVILTAVNVRIMAIYLGPVERMVPGFHHLPSLFIWFGWETQVSSFLSLCAFADCSTLRNTRFSSAPAKASDIRGLLQPFSILLLLI</sequence>
<keyword evidence="2" id="KW-1185">Reference proteome</keyword>
<dbReference type="EMBL" id="PYDT01000011">
    <property type="protein sequence ID" value="THU45632.1"/>
    <property type="molecule type" value="Genomic_DNA"/>
</dbReference>
<evidence type="ECO:0000313" key="2">
    <source>
        <dbReference type="Proteomes" id="UP000317650"/>
    </source>
</evidence>
<gene>
    <name evidence="1" type="ORF">C4D60_Mb02t20020</name>
</gene>
<reference evidence="1 2" key="1">
    <citation type="journal article" date="2019" name="Nat. Plants">
        <title>Genome sequencing of Musa balbisiana reveals subgenome evolution and function divergence in polyploid bananas.</title>
        <authorList>
            <person name="Yao X."/>
        </authorList>
    </citation>
    <scope>NUCLEOTIDE SEQUENCE [LARGE SCALE GENOMIC DNA]</scope>
    <source>
        <strain evidence="2">cv. DH-PKW</strain>
        <tissue evidence="1">Leaves</tissue>
    </source>
</reference>
<name>A0A4S8IED2_MUSBA</name>
<dbReference type="AlphaFoldDB" id="A0A4S8IED2"/>